<dbReference type="CDD" id="cd23543">
    <property type="entry name" value="TFP_LU_ECD_Ly6E"/>
    <property type="match status" value="1"/>
</dbReference>
<comment type="subcellular location">
    <subcellularLocation>
        <location evidence="1">Cell membrane</location>
    </subcellularLocation>
</comment>
<dbReference type="SUPFAM" id="SSF57302">
    <property type="entry name" value="Snake toxin-like"/>
    <property type="match status" value="1"/>
</dbReference>
<feature type="signal peptide" evidence="7">
    <location>
        <begin position="1"/>
        <end position="20"/>
    </location>
</feature>
<keyword evidence="3 7" id="KW-0732">Signal</keyword>
<dbReference type="GeneID" id="103003891"/>
<evidence type="ECO:0000313" key="9">
    <source>
        <dbReference type="Proteomes" id="UP001652580"/>
    </source>
</evidence>
<organism evidence="9 10">
    <name type="scientific">Balaenoptera acutorostrata</name>
    <name type="common">Common minke whale</name>
    <name type="synonym">Balaena rostrata</name>
    <dbReference type="NCBI Taxonomy" id="9767"/>
    <lineage>
        <taxon>Eukaryota</taxon>
        <taxon>Metazoa</taxon>
        <taxon>Chordata</taxon>
        <taxon>Craniata</taxon>
        <taxon>Vertebrata</taxon>
        <taxon>Euteleostomi</taxon>
        <taxon>Mammalia</taxon>
        <taxon>Eutheria</taxon>
        <taxon>Laurasiatheria</taxon>
        <taxon>Artiodactyla</taxon>
        <taxon>Whippomorpha</taxon>
        <taxon>Cetacea</taxon>
        <taxon>Mysticeti</taxon>
        <taxon>Balaenopteridae</taxon>
        <taxon>Balaenoptera</taxon>
    </lineage>
</organism>
<evidence type="ECO:0000256" key="3">
    <source>
        <dbReference type="ARBA" id="ARBA00022729"/>
    </source>
</evidence>
<dbReference type="InterPro" id="IPR035076">
    <property type="entry name" value="Toxin/TOLIP"/>
</dbReference>
<gene>
    <name evidence="10" type="primary">LOC103003891</name>
</gene>
<evidence type="ECO:0000256" key="6">
    <source>
        <dbReference type="SAM" id="MobiDB-lite"/>
    </source>
</evidence>
<keyword evidence="5" id="KW-0325">Glycoprotein</keyword>
<accession>A0ABM3TWF7</accession>
<dbReference type="Proteomes" id="UP001652580">
    <property type="component" value="Chromosome 7"/>
</dbReference>
<evidence type="ECO:0000256" key="7">
    <source>
        <dbReference type="SAM" id="SignalP"/>
    </source>
</evidence>
<keyword evidence="2" id="KW-1003">Cell membrane</keyword>
<proteinExistence type="predicted"/>
<feature type="domain" description="UPAR/Ly6" evidence="8">
    <location>
        <begin position="21"/>
        <end position="111"/>
    </location>
</feature>
<evidence type="ECO:0000313" key="10">
    <source>
        <dbReference type="RefSeq" id="XP_057406421.1"/>
    </source>
</evidence>
<protein>
    <submittedName>
        <fullName evidence="10">Lymphocyte antigen 6E-like</fullName>
    </submittedName>
</protein>
<evidence type="ECO:0000256" key="5">
    <source>
        <dbReference type="ARBA" id="ARBA00023180"/>
    </source>
</evidence>
<dbReference type="PANTHER" id="PTHR16983">
    <property type="entry name" value="UPAR/LY6 DOMAIN-CONTAINING PROTEIN"/>
    <property type="match status" value="1"/>
</dbReference>
<keyword evidence="4" id="KW-0472">Membrane</keyword>
<evidence type="ECO:0000259" key="8">
    <source>
        <dbReference type="SMART" id="SM00134"/>
    </source>
</evidence>
<dbReference type="Pfam" id="PF00087">
    <property type="entry name" value="Toxin_TOLIP"/>
    <property type="match status" value="1"/>
</dbReference>
<dbReference type="PANTHER" id="PTHR16983:SF13">
    <property type="entry name" value="LYMPHOCYTE ANTIGEN 6E"/>
    <property type="match status" value="1"/>
</dbReference>
<dbReference type="InterPro" id="IPR051110">
    <property type="entry name" value="Ly-6/neurotoxin-like_GPI-ap"/>
</dbReference>
<keyword evidence="9" id="KW-1185">Reference proteome</keyword>
<evidence type="ECO:0000256" key="1">
    <source>
        <dbReference type="ARBA" id="ARBA00004236"/>
    </source>
</evidence>
<reference evidence="10" key="1">
    <citation type="submission" date="2025-08" db="UniProtKB">
        <authorList>
            <consortium name="RefSeq"/>
        </authorList>
    </citation>
    <scope>IDENTIFICATION</scope>
</reference>
<name>A0ABM3TWF7_BALAC</name>
<dbReference type="RefSeq" id="XP_057406421.1">
    <property type="nucleotide sequence ID" value="XM_057550438.1"/>
</dbReference>
<sequence length="169" mass="17685">MKVFLPVLLAVLLGVERAHSLVCFSCVNKNSSWYCLKPTVRSDTDSYCVTISASAGIGNVVDLGYTLNKGCSPICPIPSVNLCAASVGSRCCQSFPCNVSAADGGLRASVTVLGLGLPLSLLSALLRFGPQPPRPCAQPRLPKLRKKGKPSPSETQEDLEASSSDSSPC</sequence>
<evidence type="ECO:0000256" key="2">
    <source>
        <dbReference type="ARBA" id="ARBA00022475"/>
    </source>
</evidence>
<feature type="region of interest" description="Disordered" evidence="6">
    <location>
        <begin position="131"/>
        <end position="169"/>
    </location>
</feature>
<evidence type="ECO:0000256" key="4">
    <source>
        <dbReference type="ARBA" id="ARBA00023136"/>
    </source>
</evidence>
<dbReference type="Gene3D" id="2.10.60.10">
    <property type="entry name" value="CD59"/>
    <property type="match status" value="1"/>
</dbReference>
<feature type="chain" id="PRO_5047125033" evidence="7">
    <location>
        <begin position="21"/>
        <end position="169"/>
    </location>
</feature>
<dbReference type="SMART" id="SM00134">
    <property type="entry name" value="LU"/>
    <property type="match status" value="1"/>
</dbReference>
<dbReference type="InterPro" id="IPR045860">
    <property type="entry name" value="Snake_toxin-like_sf"/>
</dbReference>
<dbReference type="InterPro" id="IPR016054">
    <property type="entry name" value="LY6_UPA_recep-like"/>
</dbReference>